<organism evidence="1 2">
    <name type="scientific">Caerostris extrusa</name>
    <name type="common">Bark spider</name>
    <name type="synonym">Caerostris bankana</name>
    <dbReference type="NCBI Taxonomy" id="172846"/>
    <lineage>
        <taxon>Eukaryota</taxon>
        <taxon>Metazoa</taxon>
        <taxon>Ecdysozoa</taxon>
        <taxon>Arthropoda</taxon>
        <taxon>Chelicerata</taxon>
        <taxon>Arachnida</taxon>
        <taxon>Araneae</taxon>
        <taxon>Araneomorphae</taxon>
        <taxon>Entelegynae</taxon>
        <taxon>Araneoidea</taxon>
        <taxon>Araneidae</taxon>
        <taxon>Caerostris</taxon>
    </lineage>
</organism>
<evidence type="ECO:0000313" key="1">
    <source>
        <dbReference type="EMBL" id="GIY97891.1"/>
    </source>
</evidence>
<evidence type="ECO:0000313" key="2">
    <source>
        <dbReference type="Proteomes" id="UP001054945"/>
    </source>
</evidence>
<sequence>MHSLCERKGTEQAGLISKRRPLYQQDFLRTSSYLGRSVCHVRTSFVWWCLLPLKTRTRAIVLVHAGRVDLSARLISLNLISETLLGGQLQLISKNTPGLENRHTG</sequence>
<reference evidence="1 2" key="1">
    <citation type="submission" date="2021-06" db="EMBL/GenBank/DDBJ databases">
        <title>Caerostris extrusa draft genome.</title>
        <authorList>
            <person name="Kono N."/>
            <person name="Arakawa K."/>
        </authorList>
    </citation>
    <scope>NUCLEOTIDE SEQUENCE [LARGE SCALE GENOMIC DNA]</scope>
</reference>
<dbReference type="AlphaFoldDB" id="A0AAV4XV78"/>
<proteinExistence type="predicted"/>
<name>A0AAV4XV78_CAEEX</name>
<accession>A0AAV4XV78</accession>
<keyword evidence="2" id="KW-1185">Reference proteome</keyword>
<dbReference type="EMBL" id="BPLR01018226">
    <property type="protein sequence ID" value="GIY97891.1"/>
    <property type="molecule type" value="Genomic_DNA"/>
</dbReference>
<gene>
    <name evidence="1" type="ORF">CEXT_533461</name>
</gene>
<comment type="caution">
    <text evidence="1">The sequence shown here is derived from an EMBL/GenBank/DDBJ whole genome shotgun (WGS) entry which is preliminary data.</text>
</comment>
<dbReference type="Proteomes" id="UP001054945">
    <property type="component" value="Unassembled WGS sequence"/>
</dbReference>
<protein>
    <submittedName>
        <fullName evidence="1">Uncharacterized protein</fullName>
    </submittedName>
</protein>